<feature type="signal peptide" evidence="1">
    <location>
        <begin position="1"/>
        <end position="23"/>
    </location>
</feature>
<sequence length="138" mass="14361">MNERHFKLGFFGGLMMATQMVCAASADPAIDGTWGGDRLQLTIDAKGGRLESDCASGGFAGPLVLGKDGRFVASGHFTQHQAGPDRADADTAATQASYVGEVKPDGSSMTLSIKSAGAEPAQVFTLRKGVKVKLVRCL</sequence>
<dbReference type="Proteomes" id="UP001209701">
    <property type="component" value="Unassembled WGS sequence"/>
</dbReference>
<dbReference type="EMBL" id="JAJIRN010000010">
    <property type="protein sequence ID" value="MCV2370552.1"/>
    <property type="molecule type" value="Genomic_DNA"/>
</dbReference>
<comment type="caution">
    <text evidence="2">The sequence shown here is derived from an EMBL/GenBank/DDBJ whole genome shotgun (WGS) entry which is preliminary data.</text>
</comment>
<reference evidence="2 3" key="1">
    <citation type="submission" date="2021-11" db="EMBL/GenBank/DDBJ databases">
        <authorList>
            <person name="Liang Q."/>
            <person name="Mou H."/>
            <person name="Liu Z."/>
        </authorList>
    </citation>
    <scope>NUCLEOTIDE SEQUENCE [LARGE SCALE GENOMIC DNA]</scope>
    <source>
        <strain evidence="2 3">CHU3</strain>
    </source>
</reference>
<evidence type="ECO:0000256" key="1">
    <source>
        <dbReference type="SAM" id="SignalP"/>
    </source>
</evidence>
<feature type="chain" id="PRO_5047175881" evidence="1">
    <location>
        <begin position="24"/>
        <end position="138"/>
    </location>
</feature>
<dbReference type="RefSeq" id="WP_263573144.1">
    <property type="nucleotide sequence ID" value="NZ_JAJIRN010000010.1"/>
</dbReference>
<name>A0ABT2YKG6_9BURK</name>
<evidence type="ECO:0000313" key="3">
    <source>
        <dbReference type="Proteomes" id="UP001209701"/>
    </source>
</evidence>
<accession>A0ABT2YKG6</accession>
<protein>
    <submittedName>
        <fullName evidence="2">Uncharacterized protein</fullName>
    </submittedName>
</protein>
<organism evidence="2 3">
    <name type="scientific">Roseateles oligotrophus</name>
    <dbReference type="NCBI Taxonomy" id="1769250"/>
    <lineage>
        <taxon>Bacteria</taxon>
        <taxon>Pseudomonadati</taxon>
        <taxon>Pseudomonadota</taxon>
        <taxon>Betaproteobacteria</taxon>
        <taxon>Burkholderiales</taxon>
        <taxon>Sphaerotilaceae</taxon>
        <taxon>Roseateles</taxon>
    </lineage>
</organism>
<gene>
    <name evidence="2" type="ORF">LNV07_20915</name>
</gene>
<keyword evidence="3" id="KW-1185">Reference proteome</keyword>
<proteinExistence type="predicted"/>
<keyword evidence="1" id="KW-0732">Signal</keyword>
<evidence type="ECO:0000313" key="2">
    <source>
        <dbReference type="EMBL" id="MCV2370552.1"/>
    </source>
</evidence>